<evidence type="ECO:0000313" key="2">
    <source>
        <dbReference type="Proteomes" id="UP000322667"/>
    </source>
</evidence>
<keyword evidence="2" id="KW-1185">Reference proteome</keyword>
<dbReference type="Proteomes" id="UP000322667">
    <property type="component" value="Chromosome D07"/>
</dbReference>
<name>A0A5D2K8B0_GOSTO</name>
<gene>
    <name evidence="1" type="ORF">ES332_D07G188000v1</name>
</gene>
<evidence type="ECO:0000313" key="1">
    <source>
        <dbReference type="EMBL" id="TYH63381.1"/>
    </source>
</evidence>
<proteinExistence type="predicted"/>
<dbReference type="EMBL" id="CM017629">
    <property type="protein sequence ID" value="TYH63381.1"/>
    <property type="molecule type" value="Genomic_DNA"/>
</dbReference>
<protein>
    <submittedName>
        <fullName evidence="1">Uncharacterized protein</fullName>
    </submittedName>
</protein>
<dbReference type="AlphaFoldDB" id="A0A5D2K8B0"/>
<organism evidence="1 2">
    <name type="scientific">Gossypium tomentosum</name>
    <name type="common">Hawaiian cotton</name>
    <name type="synonym">Gossypium sandvicense</name>
    <dbReference type="NCBI Taxonomy" id="34277"/>
    <lineage>
        <taxon>Eukaryota</taxon>
        <taxon>Viridiplantae</taxon>
        <taxon>Streptophyta</taxon>
        <taxon>Embryophyta</taxon>
        <taxon>Tracheophyta</taxon>
        <taxon>Spermatophyta</taxon>
        <taxon>Magnoliopsida</taxon>
        <taxon>eudicotyledons</taxon>
        <taxon>Gunneridae</taxon>
        <taxon>Pentapetalae</taxon>
        <taxon>rosids</taxon>
        <taxon>malvids</taxon>
        <taxon>Malvales</taxon>
        <taxon>Malvaceae</taxon>
        <taxon>Malvoideae</taxon>
        <taxon>Gossypium</taxon>
    </lineage>
</organism>
<reference evidence="1 2" key="1">
    <citation type="submission" date="2019-07" db="EMBL/GenBank/DDBJ databases">
        <title>WGS assembly of Gossypium tomentosum.</title>
        <authorList>
            <person name="Chen Z.J."/>
            <person name="Sreedasyam A."/>
            <person name="Ando A."/>
            <person name="Song Q."/>
            <person name="De L."/>
            <person name="Hulse-Kemp A."/>
            <person name="Ding M."/>
            <person name="Ye W."/>
            <person name="Kirkbride R."/>
            <person name="Jenkins J."/>
            <person name="Plott C."/>
            <person name="Lovell J."/>
            <person name="Lin Y.-M."/>
            <person name="Vaughn R."/>
            <person name="Liu B."/>
            <person name="Li W."/>
            <person name="Simpson S."/>
            <person name="Scheffler B."/>
            <person name="Saski C."/>
            <person name="Grover C."/>
            <person name="Hu G."/>
            <person name="Conover J."/>
            <person name="Carlson J."/>
            <person name="Shu S."/>
            <person name="Boston L."/>
            <person name="Williams M."/>
            <person name="Peterson D."/>
            <person name="Mcgee K."/>
            <person name="Jones D."/>
            <person name="Wendel J."/>
            <person name="Stelly D."/>
            <person name="Grimwood J."/>
            <person name="Schmutz J."/>
        </authorList>
    </citation>
    <scope>NUCLEOTIDE SEQUENCE [LARGE SCALE GENOMIC DNA]</scope>
    <source>
        <strain evidence="1">7179.01</strain>
    </source>
</reference>
<sequence length="96" mass="10984">MLLNTFRICTLLITTQLGSFLSRGIFRKFDNDIMEGLNTGISIEEVLQAIFSMTPLKALRVNGIHAKFYLAHWDILGGSVFKQFWFSSPRVVMRTL</sequence>
<accession>A0A5D2K8B0</accession>